<dbReference type="Proteomes" id="UP000807504">
    <property type="component" value="Unassembled WGS sequence"/>
</dbReference>
<feature type="compositionally biased region" description="Basic and acidic residues" evidence="2">
    <location>
        <begin position="1"/>
        <end position="36"/>
    </location>
</feature>
<evidence type="ECO:0000313" key="5">
    <source>
        <dbReference type="Proteomes" id="UP000807504"/>
    </source>
</evidence>
<feature type="domain" description="DHX34-like C2H2-type zinc finger" evidence="3">
    <location>
        <begin position="225"/>
        <end position="249"/>
    </location>
</feature>
<dbReference type="PROSITE" id="PS00202">
    <property type="entry name" value="RUBREDOXIN"/>
    <property type="match status" value="1"/>
</dbReference>
<sequence length="253" mass="29726">MERHKKRHHYDEKKSSKYHKITSEAHVHEDEHENIRKKQIINQDTYKGRDVYDGKEDEKSKPSFCNRVYLNKTDPDFPWTEYRSTLNKIFFYDKGKIKSGMTEISIVEEAARAYGDKSNKWIILPLHSTLSIEDQDKASSIEESLQNLKSQDSSLLPEDYVKHYLVDLEDKYLQYVQKHWTCPSCGKEMVATVLDQIRHKETCEAQNEKITDTSEELNKGPPKKPYFCPSCQEELQLTLPEILRHKRSHTSSS</sequence>
<dbReference type="GO" id="GO:0046872">
    <property type="term" value="F:metal ion binding"/>
    <property type="evidence" value="ECO:0007669"/>
    <property type="project" value="UniProtKB-KW"/>
</dbReference>
<organism evidence="4 5">
    <name type="scientific">Argiope bruennichi</name>
    <name type="common">Wasp spider</name>
    <name type="synonym">Aranea bruennichi</name>
    <dbReference type="NCBI Taxonomy" id="94029"/>
    <lineage>
        <taxon>Eukaryota</taxon>
        <taxon>Metazoa</taxon>
        <taxon>Ecdysozoa</taxon>
        <taxon>Arthropoda</taxon>
        <taxon>Chelicerata</taxon>
        <taxon>Arachnida</taxon>
        <taxon>Araneae</taxon>
        <taxon>Araneomorphae</taxon>
        <taxon>Entelegynae</taxon>
        <taxon>Araneoidea</taxon>
        <taxon>Araneidae</taxon>
        <taxon>Argiope</taxon>
    </lineage>
</organism>
<dbReference type="InterPro" id="IPR056382">
    <property type="entry name" value="DHX34_Znf-C2H2"/>
</dbReference>
<dbReference type="EMBL" id="JABXBU010000003">
    <property type="protein sequence ID" value="KAF8792861.1"/>
    <property type="molecule type" value="Genomic_DNA"/>
</dbReference>
<keyword evidence="4" id="KW-0547">Nucleotide-binding</keyword>
<evidence type="ECO:0000259" key="3">
    <source>
        <dbReference type="Pfam" id="PF24485"/>
    </source>
</evidence>
<reference evidence="4" key="2">
    <citation type="submission" date="2020-06" db="EMBL/GenBank/DDBJ databases">
        <authorList>
            <person name="Sheffer M."/>
        </authorList>
    </citation>
    <scope>NUCLEOTIDE SEQUENCE</scope>
</reference>
<keyword evidence="4" id="KW-0067">ATP-binding</keyword>
<dbReference type="InterPro" id="IPR018527">
    <property type="entry name" value="Rubredoxin_Fe_BS"/>
</dbReference>
<dbReference type="GO" id="GO:0004386">
    <property type="term" value="F:helicase activity"/>
    <property type="evidence" value="ECO:0007669"/>
    <property type="project" value="UniProtKB-KW"/>
</dbReference>
<proteinExistence type="predicted"/>
<evidence type="ECO:0000256" key="2">
    <source>
        <dbReference type="SAM" id="MobiDB-lite"/>
    </source>
</evidence>
<evidence type="ECO:0000313" key="4">
    <source>
        <dbReference type="EMBL" id="KAF8792861.1"/>
    </source>
</evidence>
<name>A0A8T0FP65_ARGBR</name>
<reference evidence="4" key="1">
    <citation type="journal article" date="2020" name="bioRxiv">
        <title>Chromosome-level reference genome of the European wasp spider Argiope bruennichi: a resource for studies on range expansion and evolutionary adaptation.</title>
        <authorList>
            <person name="Sheffer M.M."/>
            <person name="Hoppe A."/>
            <person name="Krehenwinkel H."/>
            <person name="Uhl G."/>
            <person name="Kuss A.W."/>
            <person name="Jensen L."/>
            <person name="Jensen C."/>
            <person name="Gillespie R.G."/>
            <person name="Hoff K.J."/>
            <person name="Prost S."/>
        </authorList>
    </citation>
    <scope>NUCLEOTIDE SEQUENCE</scope>
</reference>
<evidence type="ECO:0000256" key="1">
    <source>
        <dbReference type="ARBA" id="ARBA00022723"/>
    </source>
</evidence>
<gene>
    <name evidence="4" type="ORF">HNY73_004409</name>
</gene>
<keyword evidence="4" id="KW-0378">Hydrolase</keyword>
<protein>
    <submittedName>
        <fullName evidence="4">Putative ATP-dependent RNA helicase DHX34 like protein</fullName>
    </submittedName>
</protein>
<keyword evidence="5" id="KW-1185">Reference proteome</keyword>
<dbReference type="AlphaFoldDB" id="A0A8T0FP65"/>
<dbReference type="Pfam" id="PF24485">
    <property type="entry name" value="zf-C2H2_DHX34"/>
    <property type="match status" value="1"/>
</dbReference>
<feature type="region of interest" description="Disordered" evidence="2">
    <location>
        <begin position="1"/>
        <end position="40"/>
    </location>
</feature>
<accession>A0A8T0FP65</accession>
<keyword evidence="4" id="KW-0347">Helicase</keyword>
<keyword evidence="1" id="KW-0479">Metal-binding</keyword>
<comment type="caution">
    <text evidence="4">The sequence shown here is derived from an EMBL/GenBank/DDBJ whole genome shotgun (WGS) entry which is preliminary data.</text>
</comment>